<dbReference type="EMBL" id="JACSQF010000009">
    <property type="protein sequence ID" value="MBD7981028.1"/>
    <property type="molecule type" value="Genomic_DNA"/>
</dbReference>
<evidence type="ECO:0000256" key="2">
    <source>
        <dbReference type="ARBA" id="ARBA00022670"/>
    </source>
</evidence>
<dbReference type="Pfam" id="PF13180">
    <property type="entry name" value="PDZ_2"/>
    <property type="match status" value="1"/>
</dbReference>
<keyword evidence="3" id="KW-0378">Hydrolase</keyword>
<evidence type="ECO:0000256" key="1">
    <source>
        <dbReference type="ARBA" id="ARBA00010541"/>
    </source>
</evidence>
<protein>
    <submittedName>
        <fullName evidence="7">Trypsin-like peptidase domain-containing protein</fullName>
    </submittedName>
</protein>
<keyword evidence="8" id="KW-1185">Reference proteome</keyword>
<dbReference type="PROSITE" id="PS50106">
    <property type="entry name" value="PDZ"/>
    <property type="match status" value="1"/>
</dbReference>
<keyword evidence="2" id="KW-0645">Protease</keyword>
<organism evidence="7 8">
    <name type="scientific">Oerskovia merdavium</name>
    <dbReference type="NCBI Taxonomy" id="2762227"/>
    <lineage>
        <taxon>Bacteria</taxon>
        <taxon>Bacillati</taxon>
        <taxon>Actinomycetota</taxon>
        <taxon>Actinomycetes</taxon>
        <taxon>Micrococcales</taxon>
        <taxon>Cellulomonadaceae</taxon>
        <taxon>Oerskovia</taxon>
    </lineage>
</organism>
<gene>
    <name evidence="7" type="ORF">H9641_09940</name>
</gene>
<dbReference type="RefSeq" id="WP_191803321.1">
    <property type="nucleotide sequence ID" value="NZ_JACSQF010000009.1"/>
</dbReference>
<dbReference type="Gene3D" id="2.40.10.10">
    <property type="entry name" value="Trypsin-like serine proteases"/>
    <property type="match status" value="2"/>
</dbReference>
<evidence type="ECO:0000259" key="6">
    <source>
        <dbReference type="PROSITE" id="PS50106"/>
    </source>
</evidence>
<comment type="caution">
    <text evidence="7">The sequence shown here is derived from an EMBL/GenBank/DDBJ whole genome shotgun (WGS) entry which is preliminary data.</text>
</comment>
<dbReference type="CDD" id="cd06779">
    <property type="entry name" value="cpPDZ_Deg_HtrA-like"/>
    <property type="match status" value="1"/>
</dbReference>
<proteinExistence type="inferred from homology"/>
<evidence type="ECO:0000256" key="5">
    <source>
        <dbReference type="SAM" id="Phobius"/>
    </source>
</evidence>
<dbReference type="InterPro" id="IPR001940">
    <property type="entry name" value="Peptidase_S1C"/>
</dbReference>
<feature type="compositionally biased region" description="Pro residues" evidence="4">
    <location>
        <begin position="116"/>
        <end position="133"/>
    </location>
</feature>
<evidence type="ECO:0000256" key="3">
    <source>
        <dbReference type="ARBA" id="ARBA00022801"/>
    </source>
</evidence>
<feature type="compositionally biased region" description="Low complexity" evidence="4">
    <location>
        <begin position="70"/>
        <end position="91"/>
    </location>
</feature>
<evidence type="ECO:0000256" key="4">
    <source>
        <dbReference type="SAM" id="MobiDB-lite"/>
    </source>
</evidence>
<dbReference type="Proteomes" id="UP000655570">
    <property type="component" value="Unassembled WGS sequence"/>
</dbReference>
<dbReference type="PANTHER" id="PTHR43343:SF3">
    <property type="entry name" value="PROTEASE DO-LIKE 8, CHLOROPLASTIC"/>
    <property type="match status" value="1"/>
</dbReference>
<comment type="similarity">
    <text evidence="1">Belongs to the peptidase S1C family.</text>
</comment>
<dbReference type="InterPro" id="IPR043504">
    <property type="entry name" value="Peptidase_S1_PA_chymotrypsin"/>
</dbReference>
<keyword evidence="5" id="KW-1133">Transmembrane helix</keyword>
<feature type="domain" description="PDZ" evidence="6">
    <location>
        <begin position="529"/>
        <end position="606"/>
    </location>
</feature>
<keyword evidence="5" id="KW-0812">Transmembrane</keyword>
<dbReference type="PRINTS" id="PR00834">
    <property type="entry name" value="PROTEASES2C"/>
</dbReference>
<reference evidence="7 8" key="1">
    <citation type="submission" date="2020-08" db="EMBL/GenBank/DDBJ databases">
        <title>A Genomic Blueprint of the Chicken Gut Microbiome.</title>
        <authorList>
            <person name="Gilroy R."/>
            <person name="Ravi A."/>
            <person name="Getino M."/>
            <person name="Pursley I."/>
            <person name="Horton D.L."/>
            <person name="Alikhan N.-F."/>
            <person name="Baker D."/>
            <person name="Gharbi K."/>
            <person name="Hall N."/>
            <person name="Watson M."/>
            <person name="Adriaenssens E.M."/>
            <person name="Foster-Nyarko E."/>
            <person name="Jarju S."/>
            <person name="Secka A."/>
            <person name="Antonio M."/>
            <person name="Oren A."/>
            <person name="Chaudhuri R."/>
            <person name="La Ragione R.M."/>
            <person name="Hildebrand F."/>
            <person name="Pallen M.J."/>
        </authorList>
    </citation>
    <scope>NUCLEOTIDE SEQUENCE [LARGE SCALE GENOMIC DNA]</scope>
    <source>
        <strain evidence="7 8">Sa2CUA9</strain>
    </source>
</reference>
<name>A0ABR8U003_9CELL</name>
<evidence type="ECO:0000313" key="7">
    <source>
        <dbReference type="EMBL" id="MBD7981028.1"/>
    </source>
</evidence>
<dbReference type="PANTHER" id="PTHR43343">
    <property type="entry name" value="PEPTIDASE S12"/>
    <property type="match status" value="1"/>
</dbReference>
<dbReference type="InterPro" id="IPR036034">
    <property type="entry name" value="PDZ_sf"/>
</dbReference>
<evidence type="ECO:0000313" key="8">
    <source>
        <dbReference type="Proteomes" id="UP000655570"/>
    </source>
</evidence>
<dbReference type="InterPro" id="IPR001478">
    <property type="entry name" value="PDZ"/>
</dbReference>
<dbReference type="Gene3D" id="2.30.42.10">
    <property type="match status" value="1"/>
</dbReference>
<dbReference type="SUPFAM" id="SSF50494">
    <property type="entry name" value="Trypsin-like serine proteases"/>
    <property type="match status" value="1"/>
</dbReference>
<feature type="compositionally biased region" description="Low complexity" evidence="4">
    <location>
        <begin position="134"/>
        <end position="157"/>
    </location>
</feature>
<feature type="compositionally biased region" description="Polar residues" evidence="4">
    <location>
        <begin position="28"/>
        <end position="51"/>
    </location>
</feature>
<accession>A0ABR8U003</accession>
<dbReference type="InterPro" id="IPR009003">
    <property type="entry name" value="Peptidase_S1_PA"/>
</dbReference>
<dbReference type="SUPFAM" id="SSF50156">
    <property type="entry name" value="PDZ domain-like"/>
    <property type="match status" value="1"/>
</dbReference>
<dbReference type="Pfam" id="PF13365">
    <property type="entry name" value="Trypsin_2"/>
    <property type="match status" value="1"/>
</dbReference>
<dbReference type="InterPro" id="IPR051201">
    <property type="entry name" value="Chloro_Bact_Ser_Proteases"/>
</dbReference>
<feature type="region of interest" description="Disordered" evidence="4">
    <location>
        <begin position="1"/>
        <end position="260"/>
    </location>
</feature>
<feature type="region of interest" description="Disordered" evidence="4">
    <location>
        <begin position="292"/>
        <end position="311"/>
    </location>
</feature>
<dbReference type="SMART" id="SM00228">
    <property type="entry name" value="PDZ"/>
    <property type="match status" value="1"/>
</dbReference>
<keyword evidence="5" id="KW-0472">Membrane</keyword>
<sequence>MTAHDSALDPAEPQPVAPPHERSPEHTPVSTSGSGPSEDVQSSPEQASTPQASPPQADALEVLVASSGEASPTVVAPDAPAPAGVLDGEPTAPSPSAPAERTPTPGGEQRTEEVPVPLPAPALPPAAPNPFAPPSAFRSTPTAPLSPGAPGASHAAPGPVPPPGPHDTRPYGAPLGALPVARPGLPGYAPQGPAGRPPYAAYQHPTATPGGPAQHGATPPQPGYPGAAGLPGEPDPQGPTTPAEPWGAPPPPPAQKPRRRIGAGAVAGIAALALVAGAVGGIAADRIADGTQRRPVSASLPLAGTSPEAERPEGSVAAIAATVLPSVVSLQVEGADGISTGSGFVIREDGYILTNNHVVAGGADGGKVTVLFADGSERPATIVGRTADYDLAVVKVDEAGLTPLVLGDSDAVVVGDPVVAIGAPLGLNGTVTTGIVSALNRPVAAGDSAETAFINAIQTDAAINPGNSGGPLVNGAGEVVGVNSAIAQPPGTGGATGSIGLGFAIPSDQARRTAEELIEKGTATYPVIGVLLDSRYQGEGVQVTTEPQGGQSPVTAGGPADAAGIQAGDVILAIDGRPVSLSDELIVAIRAKAPGDTVTLRVRTGDDERDVRVVLDEATSE</sequence>
<feature type="transmembrane region" description="Helical" evidence="5">
    <location>
        <begin position="261"/>
        <end position="284"/>
    </location>
</feature>